<dbReference type="OrthoDB" id="695262at2759"/>
<dbReference type="PANTHER" id="PTHR33264:SF25">
    <property type="entry name" value="PROTEIN, PUTATIVE-RELATED"/>
    <property type="match status" value="1"/>
</dbReference>
<dbReference type="Proteomes" id="UP000188354">
    <property type="component" value="Chromosome LG08"/>
</dbReference>
<dbReference type="EMBL" id="CM007368">
    <property type="protein sequence ID" value="OIW05907.1"/>
    <property type="molecule type" value="Genomic_DNA"/>
</dbReference>
<proteinExistence type="predicted"/>
<feature type="region of interest" description="Disordered" evidence="1">
    <location>
        <begin position="63"/>
        <end position="83"/>
    </location>
</feature>
<organism evidence="2 3">
    <name type="scientific">Lupinus angustifolius</name>
    <name type="common">Narrow-leaved blue lupine</name>
    <dbReference type="NCBI Taxonomy" id="3871"/>
    <lineage>
        <taxon>Eukaryota</taxon>
        <taxon>Viridiplantae</taxon>
        <taxon>Streptophyta</taxon>
        <taxon>Embryophyta</taxon>
        <taxon>Tracheophyta</taxon>
        <taxon>Spermatophyta</taxon>
        <taxon>Magnoliopsida</taxon>
        <taxon>eudicotyledons</taxon>
        <taxon>Gunneridae</taxon>
        <taxon>Pentapetalae</taxon>
        <taxon>rosids</taxon>
        <taxon>fabids</taxon>
        <taxon>Fabales</taxon>
        <taxon>Fabaceae</taxon>
        <taxon>Papilionoideae</taxon>
        <taxon>50 kb inversion clade</taxon>
        <taxon>genistoids sensu lato</taxon>
        <taxon>core genistoids</taxon>
        <taxon>Genisteae</taxon>
        <taxon>Lupinus</taxon>
    </lineage>
</organism>
<dbReference type="AlphaFoldDB" id="A0A4P1RA87"/>
<evidence type="ECO:0000256" key="1">
    <source>
        <dbReference type="SAM" id="MobiDB-lite"/>
    </source>
</evidence>
<evidence type="ECO:0000313" key="2">
    <source>
        <dbReference type="EMBL" id="OIW05907.1"/>
    </source>
</evidence>
<dbReference type="Gramene" id="OIW05907">
    <property type="protein sequence ID" value="OIW05907"/>
    <property type="gene ID" value="TanjilG_23693"/>
</dbReference>
<evidence type="ECO:0000313" key="3">
    <source>
        <dbReference type="Proteomes" id="UP000188354"/>
    </source>
</evidence>
<dbReference type="PANTHER" id="PTHR33264">
    <property type="entry name" value="EXPRESSED PROTEIN"/>
    <property type="match status" value="1"/>
</dbReference>
<protein>
    <submittedName>
        <fullName evidence="2">Uncharacterized protein</fullName>
    </submittedName>
</protein>
<name>A0A4P1RA87_LUPAN</name>
<sequence length="145" mass="16298">MPRNSITPVQRTRRVGEMAGGTAAECAAVCCCCPCAMVHFAVLALYTVPKGLLKKAVMKKRSKRQRSLEESTNKNKNKNKNNNVVVFSQQKQQRIVNIDSVVFVGPTLLEEYMAKEVTEAVALENEMWTRFAGTGFWRSESQREP</sequence>
<keyword evidence="3" id="KW-1185">Reference proteome</keyword>
<reference evidence="2 3" key="1">
    <citation type="journal article" date="2017" name="Plant Biotechnol. J.">
        <title>A comprehensive draft genome sequence for lupin (Lupinus angustifolius), an emerging health food: insights into plant-microbe interactions and legume evolution.</title>
        <authorList>
            <person name="Hane J.K."/>
            <person name="Ming Y."/>
            <person name="Kamphuis L.G."/>
            <person name="Nelson M.N."/>
            <person name="Garg G."/>
            <person name="Atkins C.A."/>
            <person name="Bayer P.E."/>
            <person name="Bravo A."/>
            <person name="Bringans S."/>
            <person name="Cannon S."/>
            <person name="Edwards D."/>
            <person name="Foley R."/>
            <person name="Gao L.L."/>
            <person name="Harrison M.J."/>
            <person name="Huang W."/>
            <person name="Hurgobin B."/>
            <person name="Li S."/>
            <person name="Liu C.W."/>
            <person name="McGrath A."/>
            <person name="Morahan G."/>
            <person name="Murray J."/>
            <person name="Weller J."/>
            <person name="Jian J."/>
            <person name="Singh K.B."/>
        </authorList>
    </citation>
    <scope>NUCLEOTIDE SEQUENCE</scope>
    <source>
        <strain evidence="3">cv. Tanjil</strain>
        <tissue evidence="2">Whole plant</tissue>
    </source>
</reference>
<dbReference type="KEGG" id="lang:109355230"/>
<gene>
    <name evidence="2" type="ORF">TanjilG_23693</name>
</gene>
<accession>A0A4P1RA87</accession>
<dbReference type="STRING" id="3871.A0A4P1RA87"/>